<evidence type="ECO:0000313" key="2">
    <source>
        <dbReference type="Proteomes" id="UP000589984"/>
    </source>
</evidence>
<dbReference type="AlphaFoldDB" id="A0A7Y6RH52"/>
<comment type="caution">
    <text evidence="1">The sequence shown here is derived from an EMBL/GenBank/DDBJ whole genome shotgun (WGS) entry which is preliminary data.</text>
</comment>
<reference evidence="1 2" key="1">
    <citation type="submission" date="2020-06" db="EMBL/GenBank/DDBJ databases">
        <title>Halomonas sp. QX-1 draft genome sequence.</title>
        <authorList>
            <person name="Qiu X."/>
        </authorList>
    </citation>
    <scope>NUCLEOTIDE SEQUENCE [LARGE SCALE GENOMIC DNA]</scope>
    <source>
        <strain evidence="1 2">QX-1</strain>
    </source>
</reference>
<dbReference type="InterPro" id="IPR001451">
    <property type="entry name" value="Hexapep"/>
</dbReference>
<gene>
    <name evidence="1" type="ORF">HUO07_21360</name>
</gene>
<dbReference type="SUPFAM" id="SSF51161">
    <property type="entry name" value="Trimeric LpxA-like enzymes"/>
    <property type="match status" value="1"/>
</dbReference>
<sequence>MANYSFEGLQPKISASAYVHPSAVIIGDVVIDDGCYIGPGASLRGDFGRIIMKRDANLQDNCVVHGTIGSETIICSRGHIGHGAVVHGCILEEDVLVGMNAVVMDDSVIGARSIIGSCAMVKANFTCSPESLIIGIPAKVVKTLTSSELKNKRQATQRYIDLAKRSLQSMRLC</sequence>
<dbReference type="Proteomes" id="UP000589984">
    <property type="component" value="Unassembled WGS sequence"/>
</dbReference>
<dbReference type="Gene3D" id="2.160.10.10">
    <property type="entry name" value="Hexapeptide repeat proteins"/>
    <property type="match status" value="1"/>
</dbReference>
<proteinExistence type="predicted"/>
<dbReference type="PANTHER" id="PTHR13061:SF29">
    <property type="entry name" value="GAMMA CARBONIC ANHYDRASE-LIKE 1, MITOCHONDRIAL-RELATED"/>
    <property type="match status" value="1"/>
</dbReference>
<accession>A0A7Y6RH52</accession>
<organism evidence="1 2">
    <name type="scientific">Vreelandella maris</name>
    <dbReference type="NCBI Taxonomy" id="2729617"/>
    <lineage>
        <taxon>Bacteria</taxon>
        <taxon>Pseudomonadati</taxon>
        <taxon>Pseudomonadota</taxon>
        <taxon>Gammaproteobacteria</taxon>
        <taxon>Oceanospirillales</taxon>
        <taxon>Halomonadaceae</taxon>
        <taxon>Vreelandella</taxon>
    </lineage>
</organism>
<protein>
    <submittedName>
        <fullName evidence="1">Phenylacetic acid degradation protein PaaY</fullName>
    </submittedName>
</protein>
<dbReference type="InterPro" id="IPR050484">
    <property type="entry name" value="Transf_Hexapept/Carb_Anhydrase"/>
</dbReference>
<dbReference type="PANTHER" id="PTHR13061">
    <property type="entry name" value="DYNACTIN SUBUNIT P25"/>
    <property type="match status" value="1"/>
</dbReference>
<dbReference type="RefSeq" id="WP_176305121.1">
    <property type="nucleotide sequence ID" value="NZ_JABWCV010000063.1"/>
</dbReference>
<name>A0A7Y6RH52_9GAMM</name>
<dbReference type="EMBL" id="JABWCV010000063">
    <property type="protein sequence ID" value="NVF16661.1"/>
    <property type="molecule type" value="Genomic_DNA"/>
</dbReference>
<keyword evidence="2" id="KW-1185">Reference proteome</keyword>
<dbReference type="InterPro" id="IPR011004">
    <property type="entry name" value="Trimer_LpxA-like_sf"/>
</dbReference>
<dbReference type="Pfam" id="PF00132">
    <property type="entry name" value="Hexapep"/>
    <property type="match status" value="2"/>
</dbReference>
<evidence type="ECO:0000313" key="1">
    <source>
        <dbReference type="EMBL" id="NVF16661.1"/>
    </source>
</evidence>